<evidence type="ECO:0000256" key="1">
    <source>
        <dbReference type="SAM" id="MobiDB-lite"/>
    </source>
</evidence>
<gene>
    <name evidence="2" type="ORF">GCM10023191_026680</name>
</gene>
<feature type="region of interest" description="Disordered" evidence="1">
    <location>
        <begin position="37"/>
        <end position="95"/>
    </location>
</feature>
<dbReference type="Proteomes" id="UP001500503">
    <property type="component" value="Unassembled WGS sequence"/>
</dbReference>
<protein>
    <submittedName>
        <fullName evidence="2">Uncharacterized protein</fullName>
    </submittedName>
</protein>
<proteinExistence type="predicted"/>
<evidence type="ECO:0000313" key="2">
    <source>
        <dbReference type="EMBL" id="GAA4491923.1"/>
    </source>
</evidence>
<dbReference type="EMBL" id="BAABHF010000017">
    <property type="protein sequence ID" value="GAA4491923.1"/>
    <property type="molecule type" value="Genomic_DNA"/>
</dbReference>
<evidence type="ECO:0000313" key="3">
    <source>
        <dbReference type="Proteomes" id="UP001500503"/>
    </source>
</evidence>
<keyword evidence="3" id="KW-1185">Reference proteome</keyword>
<sequence length="95" mass="10213">MVEPQPSAAAVASEPGRHVDQQALPLVWRDQHTATLTPDDLAEERAARRRNRNFTGATTSAGTVEANARSKDMPPVSIRDAARSDRAPGTLPGDR</sequence>
<comment type="caution">
    <text evidence="2">The sequence shown here is derived from an EMBL/GenBank/DDBJ whole genome shotgun (WGS) entry which is preliminary data.</text>
</comment>
<reference evidence="3" key="1">
    <citation type="journal article" date="2019" name="Int. J. Syst. Evol. Microbiol.">
        <title>The Global Catalogue of Microorganisms (GCM) 10K type strain sequencing project: providing services to taxonomists for standard genome sequencing and annotation.</title>
        <authorList>
            <consortium name="The Broad Institute Genomics Platform"/>
            <consortium name="The Broad Institute Genome Sequencing Center for Infectious Disease"/>
            <person name="Wu L."/>
            <person name="Ma J."/>
        </authorList>
    </citation>
    <scope>NUCLEOTIDE SEQUENCE [LARGE SCALE GENOMIC DNA]</scope>
    <source>
        <strain evidence="3">JCM 17933</strain>
    </source>
</reference>
<name>A0ABP8PU28_9ACTN</name>
<organism evidence="2 3">
    <name type="scientific">Actinoallomurus oryzae</name>
    <dbReference type="NCBI Taxonomy" id="502180"/>
    <lineage>
        <taxon>Bacteria</taxon>
        <taxon>Bacillati</taxon>
        <taxon>Actinomycetota</taxon>
        <taxon>Actinomycetes</taxon>
        <taxon>Streptosporangiales</taxon>
        <taxon>Thermomonosporaceae</taxon>
        <taxon>Actinoallomurus</taxon>
    </lineage>
</organism>
<accession>A0ABP8PU28</accession>